<dbReference type="EMBL" id="LGRB01000008">
    <property type="protein sequence ID" value="OCT52767.1"/>
    <property type="molecule type" value="Genomic_DNA"/>
</dbReference>
<feature type="compositionally biased region" description="Low complexity" evidence="1">
    <location>
        <begin position="522"/>
        <end position="535"/>
    </location>
</feature>
<name>A0A1C1CW51_9EURO</name>
<feature type="compositionally biased region" description="Low complexity" evidence="1">
    <location>
        <begin position="302"/>
        <end position="332"/>
    </location>
</feature>
<protein>
    <recommendedName>
        <fullName evidence="5">Apple domain-containing protein</fullName>
    </recommendedName>
</protein>
<accession>A0A1C1CW51</accession>
<feature type="signal peptide" evidence="2">
    <location>
        <begin position="1"/>
        <end position="16"/>
    </location>
</feature>
<dbReference type="STRING" id="86049.A0A1C1CW51"/>
<dbReference type="OrthoDB" id="271448at2759"/>
<dbReference type="PANTHER" id="PTHR36578">
    <property type="entry name" value="CHROMOSOME 15, WHOLE GENOME SHOTGUN SEQUENCE"/>
    <property type="match status" value="1"/>
</dbReference>
<feature type="compositionally biased region" description="Polar residues" evidence="1">
    <location>
        <begin position="408"/>
        <end position="421"/>
    </location>
</feature>
<dbReference type="VEuPathDB" id="FungiDB:G647_04117"/>
<organism evidence="3 4">
    <name type="scientific">Cladophialophora carrionii</name>
    <dbReference type="NCBI Taxonomy" id="86049"/>
    <lineage>
        <taxon>Eukaryota</taxon>
        <taxon>Fungi</taxon>
        <taxon>Dikarya</taxon>
        <taxon>Ascomycota</taxon>
        <taxon>Pezizomycotina</taxon>
        <taxon>Eurotiomycetes</taxon>
        <taxon>Chaetothyriomycetidae</taxon>
        <taxon>Chaetothyriales</taxon>
        <taxon>Herpotrichiellaceae</taxon>
        <taxon>Cladophialophora</taxon>
    </lineage>
</organism>
<sequence length="714" mass="73648">MLPLFYFFLFSNVVLGSLGRWEGYLPWKKNLGERDVEPTCSCTDPLAAEWAANKLFSDAATSAATPVGYYEAFSNGQTWSSGDGFLGHTTIDEYDSSICAAICDSMDECSSFQIYFEKQVGGFAPSIKCSFSAGSITISPTNGANAVIAGNNGYTNSTLTIPEGFDVPTFLAGSTIHPPPNSGSFIGSEVFYGSFDTANCASACNAVGCKFFNTYILSKNGVSQGQYCDLYSRPYGPEYATETGSSDGQTTYSISHSFTCGWAGDKRGEGRTDTGSDGPSASTPVDGGDKEGTWEHHHPWHGSSPPTDGAGSGDSGSSSSSKSSTTSSSSTGRNGGHTVPGGPSHTTSGGTGKPTSGESNPGSPGSSSSPTSKHDHPGSGPGGPSHTKTTRPSTTGKPGNDPGGSNPADGTTRPSSSSAPPHSTGPVNDHPPGTTTSGFAGTSSTRSGGYTTSGSSPPPFGGRPSSSSSLSASSLQTSSPTTSSNDVAGATTSEPGQSSHTTALHDPTRPGGGSSLGPSAHTTSTKTTSIISGRPGQPGGGRPTFSMEWEDWNDWEPSTNTAFPTKGSSSKPGDAATTTSLTSSSVPVEALTTSTTLPTSSQTTKFAWSAWPSENGSAWLDWSLTSSSTTSSVLTNQLCLALREWQRMARLDPSSILNFFIDVKLTGRGSGSDKFNKLDHFTRSSTYQLCMAFGERQRLVGLDSSFIIDLGIIV</sequence>
<feature type="compositionally biased region" description="Low complexity" evidence="1">
    <location>
        <begin position="462"/>
        <end position="484"/>
    </location>
</feature>
<evidence type="ECO:0000256" key="1">
    <source>
        <dbReference type="SAM" id="MobiDB-lite"/>
    </source>
</evidence>
<dbReference type="PANTHER" id="PTHR36578:SF1">
    <property type="entry name" value="APPLE DOMAIN-CONTAINING PROTEIN"/>
    <property type="match status" value="1"/>
</dbReference>
<feature type="compositionally biased region" description="Low complexity" evidence="1">
    <location>
        <begin position="433"/>
        <end position="455"/>
    </location>
</feature>
<keyword evidence="4" id="KW-1185">Reference proteome</keyword>
<dbReference type="eggNOG" id="ENOG502S2BG">
    <property type="taxonomic scope" value="Eukaryota"/>
</dbReference>
<keyword evidence="2" id="KW-0732">Signal</keyword>
<dbReference type="AlphaFoldDB" id="A0A1C1CW51"/>
<dbReference type="Proteomes" id="UP000094526">
    <property type="component" value="Unassembled WGS sequence"/>
</dbReference>
<evidence type="ECO:0000256" key="2">
    <source>
        <dbReference type="SAM" id="SignalP"/>
    </source>
</evidence>
<reference evidence="4" key="1">
    <citation type="submission" date="2015-07" db="EMBL/GenBank/DDBJ databases">
        <authorList>
            <person name="Teixeira M.M."/>
            <person name="Souza R.C."/>
            <person name="Almeida L.G."/>
            <person name="Vicente V.A."/>
            <person name="de Hoog S."/>
            <person name="Bocca A.L."/>
            <person name="de Almeida S.R."/>
            <person name="Vasconcelos A.T."/>
            <person name="Felipe M.S."/>
        </authorList>
    </citation>
    <scope>NUCLEOTIDE SEQUENCE [LARGE SCALE GENOMIC DNA]</scope>
    <source>
        <strain evidence="4">KSF</strain>
    </source>
</reference>
<feature type="compositionally biased region" description="Basic and acidic residues" evidence="1">
    <location>
        <begin position="287"/>
        <end position="297"/>
    </location>
</feature>
<feature type="compositionally biased region" description="Basic and acidic residues" evidence="1">
    <location>
        <begin position="265"/>
        <end position="274"/>
    </location>
</feature>
<feature type="region of interest" description="Disordered" evidence="1">
    <location>
        <begin position="265"/>
        <end position="596"/>
    </location>
</feature>
<gene>
    <name evidence="3" type="ORF">CLCR_09697</name>
</gene>
<feature type="chain" id="PRO_5008651111" description="Apple domain-containing protein" evidence="2">
    <location>
        <begin position="17"/>
        <end position="714"/>
    </location>
</feature>
<feature type="compositionally biased region" description="Polar residues" evidence="1">
    <location>
        <begin position="556"/>
        <end position="571"/>
    </location>
</feature>
<evidence type="ECO:0000313" key="3">
    <source>
        <dbReference type="EMBL" id="OCT52767.1"/>
    </source>
</evidence>
<evidence type="ECO:0008006" key="5">
    <source>
        <dbReference type="Google" id="ProtNLM"/>
    </source>
</evidence>
<dbReference type="VEuPathDB" id="FungiDB:CLCR_09697"/>
<feature type="compositionally biased region" description="Low complexity" evidence="1">
    <location>
        <begin position="340"/>
        <end position="371"/>
    </location>
</feature>
<evidence type="ECO:0000313" key="4">
    <source>
        <dbReference type="Proteomes" id="UP000094526"/>
    </source>
</evidence>
<comment type="caution">
    <text evidence="3">The sequence shown here is derived from an EMBL/GenBank/DDBJ whole genome shotgun (WGS) entry which is preliminary data.</text>
</comment>
<proteinExistence type="predicted"/>
<feature type="compositionally biased region" description="Polar residues" evidence="1">
    <location>
        <begin position="490"/>
        <end position="502"/>
    </location>
</feature>